<feature type="domain" description="Methyltransferase small" evidence="3">
    <location>
        <begin position="60"/>
        <end position="223"/>
    </location>
</feature>
<keyword evidence="2 4" id="KW-0808">Transferase</keyword>
<dbReference type="EC" id="2.1.1.174" evidence="4"/>
<evidence type="ECO:0000259" key="3">
    <source>
        <dbReference type="Pfam" id="PF05175"/>
    </source>
</evidence>
<evidence type="ECO:0000256" key="2">
    <source>
        <dbReference type="ARBA" id="ARBA00022679"/>
    </source>
</evidence>
<dbReference type="EMBL" id="CP144914">
    <property type="protein sequence ID" value="WWD80106.1"/>
    <property type="molecule type" value="Genomic_DNA"/>
</dbReference>
<protein>
    <submittedName>
        <fullName evidence="4">Class I SAM-dependent methyltransferase</fullName>
        <ecNumber evidence="4">2.1.1.172</ecNumber>
        <ecNumber evidence="4">2.1.1.174</ecNumber>
    </submittedName>
</protein>
<organism evidence="4 5">
    <name type="scientific">Alkalicoccus halolimnae</name>
    <dbReference type="NCBI Taxonomy" id="1667239"/>
    <lineage>
        <taxon>Bacteria</taxon>
        <taxon>Bacillati</taxon>
        <taxon>Bacillota</taxon>
        <taxon>Bacilli</taxon>
        <taxon>Bacillales</taxon>
        <taxon>Bacillaceae</taxon>
        <taxon>Alkalicoccus</taxon>
    </lineage>
</organism>
<dbReference type="Pfam" id="PF05175">
    <property type="entry name" value="MTS"/>
    <property type="match status" value="1"/>
</dbReference>
<dbReference type="GO" id="GO:0052916">
    <property type="term" value="F:23S rRNA (guanine(1835)-N(2))-methyltransferase activity"/>
    <property type="evidence" value="ECO:0007669"/>
    <property type="project" value="UniProtKB-EC"/>
</dbReference>
<dbReference type="InterPro" id="IPR029063">
    <property type="entry name" value="SAM-dependent_MTases_sf"/>
</dbReference>
<dbReference type="CDD" id="cd02440">
    <property type="entry name" value="AdoMet_MTases"/>
    <property type="match status" value="1"/>
</dbReference>
<gene>
    <name evidence="4" type="ORF">FTX54_000620</name>
</gene>
<dbReference type="OrthoDB" id="9764961at2"/>
<dbReference type="KEGG" id="ahal:FTX54_000620"/>
<dbReference type="Proteomes" id="UP000321816">
    <property type="component" value="Chromosome"/>
</dbReference>
<dbReference type="EC" id="2.1.1.172" evidence="4"/>
<proteinExistence type="predicted"/>
<keyword evidence="5" id="KW-1185">Reference proteome</keyword>
<keyword evidence="1 4" id="KW-0489">Methyltransferase</keyword>
<dbReference type="SUPFAM" id="SSF53335">
    <property type="entry name" value="S-adenosyl-L-methionine-dependent methyltransferases"/>
    <property type="match status" value="1"/>
</dbReference>
<dbReference type="InterPro" id="IPR046977">
    <property type="entry name" value="RsmC/RlmG"/>
</dbReference>
<reference evidence="4 5" key="1">
    <citation type="submission" date="2024-01" db="EMBL/GenBank/DDBJ databases">
        <title>Complete Genome Sequence of Alkalicoccus halolimnae BZ-SZ-XJ29T, a Moderately Halophilic Bacterium Isolated from a Salt Lake.</title>
        <authorList>
            <person name="Zhao B."/>
        </authorList>
    </citation>
    <scope>NUCLEOTIDE SEQUENCE [LARGE SCALE GENOMIC DNA]</scope>
    <source>
        <strain evidence="4 5">BZ-SZ-XJ29</strain>
    </source>
</reference>
<dbReference type="PANTHER" id="PTHR47816">
    <property type="entry name" value="RIBOSOMAL RNA SMALL SUBUNIT METHYLTRANSFERASE C"/>
    <property type="match status" value="1"/>
</dbReference>
<evidence type="ECO:0000313" key="4">
    <source>
        <dbReference type="EMBL" id="WWD80106.1"/>
    </source>
</evidence>
<dbReference type="Gene3D" id="3.40.50.150">
    <property type="entry name" value="Vaccinia Virus protein VP39"/>
    <property type="match status" value="1"/>
</dbReference>
<dbReference type="AlphaFoldDB" id="A0A5C7F5A0"/>
<dbReference type="RefSeq" id="WP_147804606.1">
    <property type="nucleotide sequence ID" value="NZ_CP144914.1"/>
</dbReference>
<dbReference type="PANTHER" id="PTHR47816:SF4">
    <property type="entry name" value="RIBOSOMAL RNA SMALL SUBUNIT METHYLTRANSFERASE C"/>
    <property type="match status" value="1"/>
</dbReference>
<accession>A0A5C7F5A0</accession>
<evidence type="ECO:0000313" key="5">
    <source>
        <dbReference type="Proteomes" id="UP000321816"/>
    </source>
</evidence>
<dbReference type="GO" id="GO:0052914">
    <property type="term" value="F:16S rRNA (guanine(1207)-N(2))-methyltransferase activity"/>
    <property type="evidence" value="ECO:0007669"/>
    <property type="project" value="UniProtKB-EC"/>
</dbReference>
<evidence type="ECO:0000256" key="1">
    <source>
        <dbReference type="ARBA" id="ARBA00022603"/>
    </source>
</evidence>
<name>A0A5C7F5A0_9BACI</name>
<dbReference type="InterPro" id="IPR007848">
    <property type="entry name" value="Small_mtfrase_dom"/>
</dbReference>
<sequence length="228" mass="25812">MENGYNYCRAVCRKKRTDHVYMKTGGIKMTEHYYTKKPVKKSQRSTIKEEIRGIELVYTVDEGVFSKRGVDFGSKMLIENLKEPDVSGAIIDVGCGWGPMGLTAAAAFPERTIHMVDINERSIALSRENAERNKLRNVKIYEQDLLESEAEESFAAVITNPPIRAGKDVVFKLYEEAWRVLKSGGELTLVIQKKQGAPSTKKKLEELGFEVENPVRSKGYFIFTGKKH</sequence>